<protein>
    <recommendedName>
        <fullName evidence="3">DUF6993 domain-containing protein</fullName>
    </recommendedName>
</protein>
<proteinExistence type="predicted"/>
<keyword evidence="5" id="KW-1185">Reference proteome</keyword>
<dbReference type="Proteomes" id="UP001500274">
    <property type="component" value="Unassembled WGS sequence"/>
</dbReference>
<organism evidence="4 5">
    <name type="scientific">Microbacterium binotii</name>
    <dbReference type="NCBI Taxonomy" id="462710"/>
    <lineage>
        <taxon>Bacteria</taxon>
        <taxon>Bacillati</taxon>
        <taxon>Actinomycetota</taxon>
        <taxon>Actinomycetes</taxon>
        <taxon>Micrococcales</taxon>
        <taxon>Microbacteriaceae</taxon>
        <taxon>Microbacterium</taxon>
    </lineage>
</organism>
<dbReference type="EMBL" id="BAAARI010000011">
    <property type="protein sequence ID" value="GAA2577105.1"/>
    <property type="molecule type" value="Genomic_DNA"/>
</dbReference>
<accession>A0ABP6BLW5</accession>
<dbReference type="PROSITE" id="PS51257">
    <property type="entry name" value="PROKAR_LIPOPROTEIN"/>
    <property type="match status" value="1"/>
</dbReference>
<feature type="region of interest" description="Disordered" evidence="1">
    <location>
        <begin position="28"/>
        <end position="60"/>
    </location>
</feature>
<evidence type="ECO:0000313" key="5">
    <source>
        <dbReference type="Proteomes" id="UP001500274"/>
    </source>
</evidence>
<feature type="compositionally biased region" description="Low complexity" evidence="1">
    <location>
        <begin position="28"/>
        <end position="46"/>
    </location>
</feature>
<sequence>MTSPRAVRLSALVLVAAAGAVLLAACTPSPEPTPTVSVSTPTATTPAPSPTPTLVPEGSAEDNLPLFTSVVDAVWAGPDQVSGRAYVDALTAAGFDKAAMQVTPDQSTVNNPAESIQFSVRWGEECLIGQVGPATREAVTVVEPGLPDGTCLIGRTRAIDW</sequence>
<dbReference type="RefSeq" id="WP_344228334.1">
    <property type="nucleotide sequence ID" value="NZ_BAAARI010000011.1"/>
</dbReference>
<comment type="caution">
    <text evidence="4">The sequence shown here is derived from an EMBL/GenBank/DDBJ whole genome shotgun (WGS) entry which is preliminary data.</text>
</comment>
<keyword evidence="2" id="KW-0732">Signal</keyword>
<feature type="chain" id="PRO_5047201807" description="DUF6993 domain-containing protein" evidence="2">
    <location>
        <begin position="25"/>
        <end position="161"/>
    </location>
</feature>
<evidence type="ECO:0000259" key="3">
    <source>
        <dbReference type="Pfam" id="PF22504"/>
    </source>
</evidence>
<feature type="signal peptide" evidence="2">
    <location>
        <begin position="1"/>
        <end position="24"/>
    </location>
</feature>
<reference evidence="5" key="1">
    <citation type="journal article" date="2019" name="Int. J. Syst. Evol. Microbiol.">
        <title>The Global Catalogue of Microorganisms (GCM) 10K type strain sequencing project: providing services to taxonomists for standard genome sequencing and annotation.</title>
        <authorList>
            <consortium name="The Broad Institute Genomics Platform"/>
            <consortium name="The Broad Institute Genome Sequencing Center for Infectious Disease"/>
            <person name="Wu L."/>
            <person name="Ma J."/>
        </authorList>
    </citation>
    <scope>NUCLEOTIDE SEQUENCE [LARGE SCALE GENOMIC DNA]</scope>
    <source>
        <strain evidence="5">JCM 16365</strain>
    </source>
</reference>
<gene>
    <name evidence="4" type="ORF">GCM10009862_15540</name>
</gene>
<name>A0ABP6BLW5_9MICO</name>
<evidence type="ECO:0000256" key="2">
    <source>
        <dbReference type="SAM" id="SignalP"/>
    </source>
</evidence>
<evidence type="ECO:0000256" key="1">
    <source>
        <dbReference type="SAM" id="MobiDB-lite"/>
    </source>
</evidence>
<dbReference type="InterPro" id="IPR054262">
    <property type="entry name" value="DUF6993"/>
</dbReference>
<dbReference type="Pfam" id="PF22504">
    <property type="entry name" value="DUF6993"/>
    <property type="match status" value="1"/>
</dbReference>
<feature type="domain" description="DUF6993" evidence="3">
    <location>
        <begin position="72"/>
        <end position="154"/>
    </location>
</feature>
<evidence type="ECO:0000313" key="4">
    <source>
        <dbReference type="EMBL" id="GAA2577105.1"/>
    </source>
</evidence>